<reference evidence="2" key="1">
    <citation type="submission" date="2021-05" db="EMBL/GenBank/DDBJ databases">
        <title>The genome of the haptophyte Pavlova lutheri (Diacronema luteri, Pavlovales) - a model for lipid biosynthesis in eukaryotic algae.</title>
        <authorList>
            <person name="Hulatt C.J."/>
            <person name="Posewitz M.C."/>
        </authorList>
    </citation>
    <scope>NUCLEOTIDE SEQUENCE</scope>
    <source>
        <strain evidence="2">NIVA-4/92</strain>
    </source>
</reference>
<evidence type="ECO:0000256" key="1">
    <source>
        <dbReference type="SAM" id="Phobius"/>
    </source>
</evidence>
<organism evidence="2 3">
    <name type="scientific">Diacronema lutheri</name>
    <name type="common">Unicellular marine alga</name>
    <name type="synonym">Monochrysis lutheri</name>
    <dbReference type="NCBI Taxonomy" id="2081491"/>
    <lineage>
        <taxon>Eukaryota</taxon>
        <taxon>Haptista</taxon>
        <taxon>Haptophyta</taxon>
        <taxon>Pavlovophyceae</taxon>
        <taxon>Pavlovales</taxon>
        <taxon>Pavlovaceae</taxon>
        <taxon>Diacronema</taxon>
    </lineage>
</organism>
<dbReference type="AlphaFoldDB" id="A0A8J6C943"/>
<dbReference type="OrthoDB" id="410714at2759"/>
<evidence type="ECO:0000313" key="3">
    <source>
        <dbReference type="Proteomes" id="UP000751190"/>
    </source>
</evidence>
<name>A0A8J6C943_DIALT</name>
<keyword evidence="3" id="KW-1185">Reference proteome</keyword>
<feature type="transmembrane region" description="Helical" evidence="1">
    <location>
        <begin position="100"/>
        <end position="124"/>
    </location>
</feature>
<gene>
    <name evidence="2" type="ORF">KFE25_001858</name>
</gene>
<keyword evidence="1" id="KW-1133">Transmembrane helix</keyword>
<proteinExistence type="predicted"/>
<evidence type="ECO:0000313" key="2">
    <source>
        <dbReference type="EMBL" id="KAG8466102.1"/>
    </source>
</evidence>
<dbReference type="Proteomes" id="UP000751190">
    <property type="component" value="Unassembled WGS sequence"/>
</dbReference>
<keyword evidence="1" id="KW-0812">Transmembrane</keyword>
<protein>
    <submittedName>
        <fullName evidence="2">Uncharacterized protein</fullName>
    </submittedName>
</protein>
<comment type="caution">
    <text evidence="2">The sequence shown here is derived from an EMBL/GenBank/DDBJ whole genome shotgun (WGS) entry which is preliminary data.</text>
</comment>
<accession>A0A8J6C943</accession>
<keyword evidence="1" id="KW-0472">Membrane</keyword>
<sequence>MRALALRRVALFSRQVIVALEPAAVSEAAATFAPRGITAEDTAVFLIGMAPFVWATVEFWRRIAVGEPFGTTSDSVIIRDTSGPDTLPERRRVLGRDAIITARLLFVAVGIALCLVVLAGLQVLGTAGPPVVD</sequence>
<dbReference type="EMBL" id="JAGTXO010000008">
    <property type="protein sequence ID" value="KAG8466102.1"/>
    <property type="molecule type" value="Genomic_DNA"/>
</dbReference>